<dbReference type="KEGG" id="gfe:Gferi_19345"/>
<dbReference type="GO" id="GO:0008999">
    <property type="term" value="F:protein-N-terminal-alanine acetyltransferase activity"/>
    <property type="evidence" value="ECO:0007669"/>
    <property type="project" value="TreeGrafter"/>
</dbReference>
<dbReference type="STRING" id="1424294.Gferi_19345"/>
<dbReference type="PROSITE" id="PS51186">
    <property type="entry name" value="GNAT"/>
    <property type="match status" value="1"/>
</dbReference>
<evidence type="ECO:0000313" key="6">
    <source>
        <dbReference type="Proteomes" id="UP000095743"/>
    </source>
</evidence>
<keyword evidence="1 5" id="KW-0808">Transferase</keyword>
<organism evidence="5 6">
    <name type="scientific">Geosporobacter ferrireducens</name>
    <dbReference type="NCBI Taxonomy" id="1424294"/>
    <lineage>
        <taxon>Bacteria</taxon>
        <taxon>Bacillati</taxon>
        <taxon>Bacillota</taxon>
        <taxon>Clostridia</taxon>
        <taxon>Peptostreptococcales</taxon>
        <taxon>Thermotaleaceae</taxon>
        <taxon>Geosporobacter</taxon>
    </lineage>
</organism>
<dbReference type="GO" id="GO:0005737">
    <property type="term" value="C:cytoplasm"/>
    <property type="evidence" value="ECO:0007669"/>
    <property type="project" value="TreeGrafter"/>
</dbReference>
<comment type="similarity">
    <text evidence="3">Belongs to the acetyltransferase family. RimJ subfamily.</text>
</comment>
<dbReference type="InterPro" id="IPR016181">
    <property type="entry name" value="Acyl_CoA_acyltransferase"/>
</dbReference>
<dbReference type="InterPro" id="IPR051531">
    <property type="entry name" value="N-acetyltransferase"/>
</dbReference>
<evidence type="ECO:0000256" key="3">
    <source>
        <dbReference type="ARBA" id="ARBA00038502"/>
    </source>
</evidence>
<name>A0A1D8GKP6_9FIRM</name>
<accession>A0A1D8GKP6</accession>
<dbReference type="SUPFAM" id="SSF55729">
    <property type="entry name" value="Acyl-CoA N-acyltransferases (Nat)"/>
    <property type="match status" value="1"/>
</dbReference>
<sequence length="188" mass="21949">MVNHTGIQTDRLMLKVLDDSFAPRVLDFFIRNKEFFRQWESAREDIFYSLDFQKEQLTNELKKIDEGSLFKVWIFEKADQDFKTVIGSVSLSEIIRGCFQSCFLGYRMDEQKNNRGYTTEAVKAIIHYAFNTLKLHRIEANIMPENTASIKVVEKLGFINEGLAAKYLNINGRWEDHIHMVILNGSIE</sequence>
<protein>
    <submittedName>
        <fullName evidence="5">Alanine acetyltransferase</fullName>
    </submittedName>
</protein>
<dbReference type="PANTHER" id="PTHR43792">
    <property type="entry name" value="GNAT FAMILY, PUTATIVE (AFU_ORTHOLOGUE AFUA_3G00765)-RELATED-RELATED"/>
    <property type="match status" value="1"/>
</dbReference>
<evidence type="ECO:0000259" key="4">
    <source>
        <dbReference type="PROSITE" id="PS51186"/>
    </source>
</evidence>
<dbReference type="Proteomes" id="UP000095743">
    <property type="component" value="Chromosome"/>
</dbReference>
<evidence type="ECO:0000256" key="2">
    <source>
        <dbReference type="ARBA" id="ARBA00023315"/>
    </source>
</evidence>
<dbReference type="Gene3D" id="3.40.630.30">
    <property type="match status" value="1"/>
</dbReference>
<dbReference type="InterPro" id="IPR000182">
    <property type="entry name" value="GNAT_dom"/>
</dbReference>
<feature type="domain" description="N-acetyltransferase" evidence="4">
    <location>
        <begin position="23"/>
        <end position="185"/>
    </location>
</feature>
<dbReference type="AlphaFoldDB" id="A0A1D8GKP6"/>
<dbReference type="Pfam" id="PF13302">
    <property type="entry name" value="Acetyltransf_3"/>
    <property type="match status" value="1"/>
</dbReference>
<proteinExistence type="inferred from homology"/>
<keyword evidence="6" id="KW-1185">Reference proteome</keyword>
<dbReference type="EMBL" id="CP017269">
    <property type="protein sequence ID" value="AOT71495.1"/>
    <property type="molecule type" value="Genomic_DNA"/>
</dbReference>
<evidence type="ECO:0000313" key="5">
    <source>
        <dbReference type="EMBL" id="AOT71495.1"/>
    </source>
</evidence>
<dbReference type="OrthoDB" id="9795206at2"/>
<gene>
    <name evidence="5" type="ORF">Gferi_19345</name>
</gene>
<dbReference type="PANTHER" id="PTHR43792:SF8">
    <property type="entry name" value="[RIBOSOMAL PROTEIN US5]-ALANINE N-ACETYLTRANSFERASE"/>
    <property type="match status" value="1"/>
</dbReference>
<keyword evidence="2" id="KW-0012">Acyltransferase</keyword>
<evidence type="ECO:0000256" key="1">
    <source>
        <dbReference type="ARBA" id="ARBA00022679"/>
    </source>
</evidence>
<dbReference type="RefSeq" id="WP_069979403.1">
    <property type="nucleotide sequence ID" value="NZ_CP017269.1"/>
</dbReference>
<reference evidence="5 6" key="1">
    <citation type="submission" date="2016-09" db="EMBL/GenBank/DDBJ databases">
        <title>Genomic analysis reveals versatility of anaerobic energy metabolism of Geosporobacter ferrireducens IRF9 of phylum Firmicutes.</title>
        <authorList>
            <person name="Kim S.-J."/>
        </authorList>
    </citation>
    <scope>NUCLEOTIDE SEQUENCE [LARGE SCALE GENOMIC DNA]</scope>
    <source>
        <strain evidence="5 6">IRF9</strain>
    </source>
</reference>